<feature type="domain" description="D-alanyl-D-alanine carboxypeptidase-like core" evidence="3">
    <location>
        <begin position="124"/>
        <end position="251"/>
    </location>
</feature>
<evidence type="ECO:0000256" key="2">
    <source>
        <dbReference type="SAM" id="SignalP"/>
    </source>
</evidence>
<gene>
    <name evidence="4" type="primary">yodJ</name>
    <name evidence="4" type="ORF">skT53_33210</name>
</gene>
<feature type="signal peptide" evidence="2">
    <location>
        <begin position="1"/>
        <end position="29"/>
    </location>
</feature>
<dbReference type="InterPro" id="IPR058193">
    <property type="entry name" value="VanY/YodJ_core_dom"/>
</dbReference>
<reference evidence="4 5" key="1">
    <citation type="submission" date="2020-08" db="EMBL/GenBank/DDBJ databases">
        <title>Complete Genome Sequence of Effusibacillus dendaii Strain skT53, Isolated from Farmland soil.</title>
        <authorList>
            <person name="Konishi T."/>
            <person name="Kawasaki H."/>
        </authorList>
    </citation>
    <scope>NUCLEOTIDE SEQUENCE [LARGE SCALE GENOMIC DNA]</scope>
    <source>
        <strain evidence="5">skT53</strain>
    </source>
</reference>
<feature type="compositionally biased region" description="Polar residues" evidence="1">
    <location>
        <begin position="48"/>
        <end position="60"/>
    </location>
</feature>
<keyword evidence="5" id="KW-1185">Reference proteome</keyword>
<proteinExistence type="predicted"/>
<dbReference type="GO" id="GO:0006508">
    <property type="term" value="P:proteolysis"/>
    <property type="evidence" value="ECO:0007669"/>
    <property type="project" value="InterPro"/>
</dbReference>
<keyword evidence="2" id="KW-0732">Signal</keyword>
<feature type="chain" id="PRO_5033058417" evidence="2">
    <location>
        <begin position="30"/>
        <end position="277"/>
    </location>
</feature>
<organism evidence="4 5">
    <name type="scientific">Effusibacillus dendaii</name>
    <dbReference type="NCBI Taxonomy" id="2743772"/>
    <lineage>
        <taxon>Bacteria</taxon>
        <taxon>Bacillati</taxon>
        <taxon>Bacillota</taxon>
        <taxon>Bacilli</taxon>
        <taxon>Bacillales</taxon>
        <taxon>Alicyclobacillaceae</taxon>
        <taxon>Effusibacillus</taxon>
    </lineage>
</organism>
<dbReference type="PROSITE" id="PS51257">
    <property type="entry name" value="PROKAR_LIPOPROTEIN"/>
    <property type="match status" value="1"/>
</dbReference>
<dbReference type="RefSeq" id="WP_200758959.1">
    <property type="nucleotide sequence ID" value="NZ_AP023366.1"/>
</dbReference>
<evidence type="ECO:0000313" key="4">
    <source>
        <dbReference type="EMBL" id="BCJ88336.1"/>
    </source>
</evidence>
<dbReference type="KEGG" id="eff:skT53_33210"/>
<dbReference type="GO" id="GO:0004180">
    <property type="term" value="F:carboxypeptidase activity"/>
    <property type="evidence" value="ECO:0007669"/>
    <property type="project" value="UniProtKB-KW"/>
</dbReference>
<feature type="region of interest" description="Disordered" evidence="1">
    <location>
        <begin position="48"/>
        <end position="67"/>
    </location>
</feature>
<accession>A0A7I8DHE9</accession>
<keyword evidence="4" id="KW-0378">Hydrolase</keyword>
<keyword evidence="4" id="KW-0645">Protease</keyword>
<name>A0A7I8DHE9_9BACL</name>
<dbReference type="AlphaFoldDB" id="A0A7I8DHE9"/>
<dbReference type="PANTHER" id="PTHR34385:SF1">
    <property type="entry name" value="PEPTIDOGLYCAN L-ALANYL-D-GLUTAMATE ENDOPEPTIDASE CWLK"/>
    <property type="match status" value="1"/>
</dbReference>
<keyword evidence="4" id="KW-0121">Carboxypeptidase</keyword>
<dbReference type="InterPro" id="IPR052179">
    <property type="entry name" value="DD-CPase-like"/>
</dbReference>
<dbReference type="InterPro" id="IPR009045">
    <property type="entry name" value="Zn_M74/Hedgehog-like"/>
</dbReference>
<dbReference type="PANTHER" id="PTHR34385">
    <property type="entry name" value="D-ALANYL-D-ALANINE CARBOXYPEPTIDASE"/>
    <property type="match status" value="1"/>
</dbReference>
<dbReference type="CDD" id="cd14852">
    <property type="entry name" value="LD-carboxypeptidase"/>
    <property type="match status" value="1"/>
</dbReference>
<dbReference type="Proteomes" id="UP000593802">
    <property type="component" value="Chromosome"/>
</dbReference>
<evidence type="ECO:0000313" key="5">
    <source>
        <dbReference type="Proteomes" id="UP000593802"/>
    </source>
</evidence>
<dbReference type="Pfam" id="PF02557">
    <property type="entry name" value="VanY"/>
    <property type="match status" value="1"/>
</dbReference>
<dbReference type="SUPFAM" id="SSF55166">
    <property type="entry name" value="Hedgehog/DD-peptidase"/>
    <property type="match status" value="1"/>
</dbReference>
<evidence type="ECO:0000259" key="3">
    <source>
        <dbReference type="Pfam" id="PF02557"/>
    </source>
</evidence>
<dbReference type="InterPro" id="IPR003709">
    <property type="entry name" value="VanY-like_core_dom"/>
</dbReference>
<dbReference type="EMBL" id="AP023366">
    <property type="protein sequence ID" value="BCJ88336.1"/>
    <property type="molecule type" value="Genomic_DNA"/>
</dbReference>
<dbReference type="Gene3D" id="3.30.1380.10">
    <property type="match status" value="1"/>
</dbReference>
<evidence type="ECO:0000256" key="1">
    <source>
        <dbReference type="SAM" id="MobiDB-lite"/>
    </source>
</evidence>
<protein>
    <submittedName>
        <fullName evidence="4">Putative carboxypeptidase YodJ</fullName>
    </submittedName>
</protein>
<sequence>MRKIRFVTLTSVSVLGAMILLVGCSNKKAVPVPSPETTAQAVYSANLPTNDSSTAKQGSTQEEKQGGADHQIVHLENGVEIAAKPDDIAVLVNKQVKLPDDYNPPDLVEPKIPFIFTEKDDRRLMRKVAAEALEKLVADAKNEGIHLAGVSGYRSYQTQKTLFNYYISVQGQELARKYSAEPGHSEHETGLAMDLSDTKGTCAAEDCFANTPEAKWLADHAADYGFIIRYPKGKESITGYNYEPWHIRYVGTQLAKELTSKGLTLEEYYDHKAMVSN</sequence>